<feature type="region of interest" description="Disordered" evidence="1">
    <location>
        <begin position="81"/>
        <end position="104"/>
    </location>
</feature>
<feature type="compositionally biased region" description="Polar residues" evidence="1">
    <location>
        <begin position="208"/>
        <end position="219"/>
    </location>
</feature>
<evidence type="ECO:0000256" key="1">
    <source>
        <dbReference type="SAM" id="MobiDB-lite"/>
    </source>
</evidence>
<dbReference type="Proteomes" id="UP000011509">
    <property type="component" value="Unassembled WGS sequence"/>
</dbReference>
<feature type="region of interest" description="Disordered" evidence="1">
    <location>
        <begin position="1"/>
        <end position="43"/>
    </location>
</feature>
<keyword evidence="3" id="KW-1185">Reference proteome</keyword>
<protein>
    <submittedName>
        <fullName evidence="2">Carbohydrate binding module (Family 6) protein</fullName>
    </submittedName>
</protein>
<dbReference type="EMBL" id="AOJL01000037">
    <property type="protein sequence ID" value="ELZ46961.1"/>
    <property type="molecule type" value="Genomic_DNA"/>
</dbReference>
<sequence>MAKDDDTWYDSIIDGSGDSSMPLLGTETGETDDGGSPSDGGLTRRSYLASAGAAAAALAGCAGRAGQPVVTPVTVFGFGGGTAIRQSEEPSTSVAESEPNDTLGAATPVALGEQISGDLRPSDSDWYALELSNGQQLAVTFWRSSQTGVTAVIVYDADGVFSNLRYISTDETVAFEVTAETSGTHHVQVVDTQSSDGAYTLALGDASATETPDSDSGTETPTPTPIEDDYGQQGYGEYGYGGIKA</sequence>
<feature type="region of interest" description="Disordered" evidence="1">
    <location>
        <begin position="206"/>
        <end position="245"/>
    </location>
</feature>
<dbReference type="OrthoDB" id="282725at2157"/>
<reference evidence="2 3" key="1">
    <citation type="journal article" date="2014" name="PLoS Genet.">
        <title>Phylogenetically driven sequencing of extremely halophilic archaea reveals strategies for static and dynamic osmo-response.</title>
        <authorList>
            <person name="Becker E.A."/>
            <person name="Seitzer P.M."/>
            <person name="Tritt A."/>
            <person name="Larsen D."/>
            <person name="Krusor M."/>
            <person name="Yao A.I."/>
            <person name="Wu D."/>
            <person name="Madern D."/>
            <person name="Eisen J.A."/>
            <person name="Darling A.E."/>
            <person name="Facciotti M.T."/>
        </authorList>
    </citation>
    <scope>NUCLEOTIDE SEQUENCE [LARGE SCALE GENOMIC DNA]</scope>
    <source>
        <strain evidence="2 3">DSM 10284</strain>
    </source>
</reference>
<dbReference type="Gene3D" id="2.60.120.380">
    <property type="match status" value="1"/>
</dbReference>
<accession>M0EGQ8</accession>
<dbReference type="PATRIC" id="fig|1227466.3.peg.1983"/>
<evidence type="ECO:0000313" key="3">
    <source>
        <dbReference type="Proteomes" id="UP000011509"/>
    </source>
</evidence>
<gene>
    <name evidence="2" type="ORF">C464_09889</name>
</gene>
<name>M0EGQ8_9EURY</name>
<dbReference type="SUPFAM" id="SSF89260">
    <property type="entry name" value="Collagen-binding domain"/>
    <property type="match status" value="1"/>
</dbReference>
<feature type="compositionally biased region" description="Low complexity" evidence="1">
    <location>
        <begin position="10"/>
        <end position="28"/>
    </location>
</feature>
<dbReference type="AlphaFoldDB" id="M0EGQ8"/>
<comment type="caution">
    <text evidence="2">The sequence shown here is derived from an EMBL/GenBank/DDBJ whole genome shotgun (WGS) entry which is preliminary data.</text>
</comment>
<proteinExistence type="predicted"/>
<evidence type="ECO:0000313" key="2">
    <source>
        <dbReference type="EMBL" id="ELZ46961.1"/>
    </source>
</evidence>
<feature type="compositionally biased region" description="Gly residues" evidence="1">
    <location>
        <begin position="233"/>
        <end position="245"/>
    </location>
</feature>
<organism evidence="2 3">
    <name type="scientific">Halorubrum coriense DSM 10284</name>
    <dbReference type="NCBI Taxonomy" id="1227466"/>
    <lineage>
        <taxon>Archaea</taxon>
        <taxon>Methanobacteriati</taxon>
        <taxon>Methanobacteriota</taxon>
        <taxon>Stenosarchaea group</taxon>
        <taxon>Halobacteria</taxon>
        <taxon>Halobacteriales</taxon>
        <taxon>Haloferacaceae</taxon>
        <taxon>Halorubrum</taxon>
    </lineage>
</organism>
<dbReference type="RefSeq" id="WP_006113506.1">
    <property type="nucleotide sequence ID" value="NZ_AOJL01000037.1"/>
</dbReference>